<proteinExistence type="predicted"/>
<gene>
    <name evidence="1" type="ORF">NM208_g9732</name>
</gene>
<dbReference type="EMBL" id="JANRMS010001283">
    <property type="protein sequence ID" value="KAJ3529489.1"/>
    <property type="molecule type" value="Genomic_DNA"/>
</dbReference>
<reference evidence="1" key="1">
    <citation type="submission" date="2022-08" db="EMBL/GenBank/DDBJ databases">
        <title>Genome Sequence of Fusarium decemcellulare.</title>
        <authorList>
            <person name="Buettner E."/>
        </authorList>
    </citation>
    <scope>NUCLEOTIDE SEQUENCE</scope>
    <source>
        <strain evidence="1">Babe19</strain>
    </source>
</reference>
<sequence>MESSPIEMLLASWKTSELGTVVQNQGNQEIWPLERVRHHFVTQNSDPKIVCPGLNPPRLSTFSLKLNQQSRNGQELKRLADHDPFFLCRLVLGQKSAWLLNIPCKFTTYIDLKQGNVLVLNSTDGNQATNRSSNSAGGRTSKPCAMALSAGDKLILPLDSNFSLIFMEDSLLATGYIVPPSQQPERITNRLCNVCHDIPFDRLDFEEGLGYPHQPTIQDLLASSESCGLCNLIFQSILQIEDDHEKTNYPVKRDLILRMKEEPTAVVQTVDDSGKGRFATRQQLIRVKDVYVGFVALRSPMAHSFVETNQEPLQDLGTSPLPPITSQHEPLRPWLYGNYWTLAGVADCPPQLIGLGVRLSRHPELEMTHETDSIARFLFRGSEIRLLAQADTPLYSTIPGRLLFERRRDEVPAIKLIKGFLAGCSRNHECVLPEADLPTRVLDLDELIMHQHPLRTTLGTILQHQRGIPASSLPRTFQQAVRLCLEFGIRYLWIDSLCIIQDDPADWEAEADKMDRVYANAWLTVAASSSKGADSGFLTSEQPSQTYISAESRSTGMYELRHPNVRIPFPVEGSLKTPVYASLEWMPPSFRRYPSIYDVGNFGVYVDPVGDEPLNQRGWTLQERFLSPRVVHFASDQVYFQCFRDICAEDGARFQNLMSKWGVLGYHKNSRKLDRSQNLTMNQEELMRCSGGWNFLVESYSRRQLSFETDKLPAIAGMARWLQQETGETYLAGLWKEHTCQDLLWRRYPYEEESPMWTNKSNRRQFGPQKPLPPFKEPKAYRAPSWSWASLDGSVKFEVLSTTTCASFYDASLEYSGNSPFGQLRSGWLEINAPLAELQPSNTRSEVAPKTAVEILLNGRAYQGHAFFDFEPDFPCLAAFVCKSNAILLKKRDDSADIYSRIGLAQLSRVDGLGISIYENDDVLIDSLRHSTRLTII</sequence>
<evidence type="ECO:0000313" key="1">
    <source>
        <dbReference type="EMBL" id="KAJ3529489.1"/>
    </source>
</evidence>
<organism evidence="1 2">
    <name type="scientific">Fusarium decemcellulare</name>
    <dbReference type="NCBI Taxonomy" id="57161"/>
    <lineage>
        <taxon>Eukaryota</taxon>
        <taxon>Fungi</taxon>
        <taxon>Dikarya</taxon>
        <taxon>Ascomycota</taxon>
        <taxon>Pezizomycotina</taxon>
        <taxon>Sordariomycetes</taxon>
        <taxon>Hypocreomycetidae</taxon>
        <taxon>Hypocreales</taxon>
        <taxon>Nectriaceae</taxon>
        <taxon>Fusarium</taxon>
        <taxon>Fusarium decemcellulare species complex</taxon>
    </lineage>
</organism>
<evidence type="ECO:0000313" key="2">
    <source>
        <dbReference type="Proteomes" id="UP001148629"/>
    </source>
</evidence>
<dbReference type="Proteomes" id="UP001148629">
    <property type="component" value="Unassembled WGS sequence"/>
</dbReference>
<comment type="caution">
    <text evidence="1">The sequence shown here is derived from an EMBL/GenBank/DDBJ whole genome shotgun (WGS) entry which is preliminary data.</text>
</comment>
<name>A0ACC1S0G8_9HYPO</name>
<accession>A0ACC1S0G8</accession>
<protein>
    <submittedName>
        <fullName evidence="1">Uncharacterized protein</fullName>
    </submittedName>
</protein>
<keyword evidence="2" id="KW-1185">Reference proteome</keyword>